<dbReference type="EMBL" id="SPHZ02000008">
    <property type="protein sequence ID" value="KAF0903096.1"/>
    <property type="molecule type" value="Genomic_DNA"/>
</dbReference>
<evidence type="ECO:0000313" key="2">
    <source>
        <dbReference type="Proteomes" id="UP000479710"/>
    </source>
</evidence>
<sequence length="92" mass="9832">MASNDALAGANEALAKLQEDDAKVFNSFASLATKGDVADLNRSVAANTTRVVALENLTTTNDSGSSRMPASPWRRRIVVELYRIPATFPGHV</sequence>
<name>A0A6G1CSD7_9ORYZ</name>
<reference evidence="1 2" key="1">
    <citation type="submission" date="2019-11" db="EMBL/GenBank/DDBJ databases">
        <title>Whole genome sequence of Oryza granulata.</title>
        <authorList>
            <person name="Li W."/>
        </authorList>
    </citation>
    <scope>NUCLEOTIDE SEQUENCE [LARGE SCALE GENOMIC DNA]</scope>
    <source>
        <strain evidence="2">cv. Menghai</strain>
        <tissue evidence="1">Leaf</tissue>
    </source>
</reference>
<accession>A0A6G1CSD7</accession>
<dbReference type="AlphaFoldDB" id="A0A6G1CSD7"/>
<protein>
    <submittedName>
        <fullName evidence="1">Uncharacterized protein</fullName>
    </submittedName>
</protein>
<gene>
    <name evidence="1" type="ORF">E2562_024572</name>
</gene>
<proteinExistence type="predicted"/>
<organism evidence="1 2">
    <name type="scientific">Oryza meyeriana var. granulata</name>
    <dbReference type="NCBI Taxonomy" id="110450"/>
    <lineage>
        <taxon>Eukaryota</taxon>
        <taxon>Viridiplantae</taxon>
        <taxon>Streptophyta</taxon>
        <taxon>Embryophyta</taxon>
        <taxon>Tracheophyta</taxon>
        <taxon>Spermatophyta</taxon>
        <taxon>Magnoliopsida</taxon>
        <taxon>Liliopsida</taxon>
        <taxon>Poales</taxon>
        <taxon>Poaceae</taxon>
        <taxon>BOP clade</taxon>
        <taxon>Oryzoideae</taxon>
        <taxon>Oryzeae</taxon>
        <taxon>Oryzinae</taxon>
        <taxon>Oryza</taxon>
        <taxon>Oryza meyeriana</taxon>
    </lineage>
</organism>
<comment type="caution">
    <text evidence="1">The sequence shown here is derived from an EMBL/GenBank/DDBJ whole genome shotgun (WGS) entry which is preliminary data.</text>
</comment>
<dbReference type="Proteomes" id="UP000479710">
    <property type="component" value="Unassembled WGS sequence"/>
</dbReference>
<evidence type="ECO:0000313" key="1">
    <source>
        <dbReference type="EMBL" id="KAF0903096.1"/>
    </source>
</evidence>
<keyword evidence="2" id="KW-1185">Reference proteome</keyword>